<reference evidence="2" key="1">
    <citation type="submission" date="2020-08" db="EMBL/GenBank/DDBJ databases">
        <title>Genome public.</title>
        <authorList>
            <person name="Liu C."/>
            <person name="Sun Q."/>
        </authorList>
    </citation>
    <scope>NUCLEOTIDE SEQUENCE</scope>
    <source>
        <strain evidence="2">NSJ-28</strain>
    </source>
</reference>
<dbReference type="Proteomes" id="UP000606499">
    <property type="component" value="Unassembled WGS sequence"/>
</dbReference>
<protein>
    <submittedName>
        <fullName evidence="2">Alpha/beta fold hydrolase</fullName>
    </submittedName>
</protein>
<name>A0A923LXW6_9FIRM</name>
<sequence>MSIAREELRIGGIPALVLGEPSNQVYLYVHGQNGNKEEACGVAESLQRYGCQTLSLDLPGHGERADEMPFFDPWHVAPELAAVMRFAEARWKGISLFANSIGAWFGMLGLRGKRLDRCLFVSPVLDMKRLLQKMMGWADVSEERLRQERVIPTDFGQTLSWEYWEYAASHPITAWESPTEILYGGSDALIDRDTVEQFAQRFRCGLTVMENGEHWFHTQEQMDFLHRWLERSAAANGTQTR</sequence>
<dbReference type="InterPro" id="IPR029058">
    <property type="entry name" value="AB_hydrolase_fold"/>
</dbReference>
<evidence type="ECO:0000259" key="1">
    <source>
        <dbReference type="Pfam" id="PF12697"/>
    </source>
</evidence>
<dbReference type="Gene3D" id="3.40.50.1820">
    <property type="entry name" value="alpha/beta hydrolase"/>
    <property type="match status" value="1"/>
</dbReference>
<feature type="domain" description="AB hydrolase-1" evidence="1">
    <location>
        <begin position="45"/>
        <end position="221"/>
    </location>
</feature>
<dbReference type="RefSeq" id="WP_107631131.1">
    <property type="nucleotide sequence ID" value="NZ_JACOPL010000013.1"/>
</dbReference>
<dbReference type="GO" id="GO:0016787">
    <property type="term" value="F:hydrolase activity"/>
    <property type="evidence" value="ECO:0007669"/>
    <property type="project" value="UniProtKB-KW"/>
</dbReference>
<keyword evidence="2" id="KW-0378">Hydrolase</keyword>
<evidence type="ECO:0000313" key="2">
    <source>
        <dbReference type="EMBL" id="MBC5726302.1"/>
    </source>
</evidence>
<keyword evidence="3" id="KW-1185">Reference proteome</keyword>
<gene>
    <name evidence="2" type="ORF">H8S45_12645</name>
</gene>
<dbReference type="AlphaFoldDB" id="A0A923LXW6"/>
<evidence type="ECO:0000313" key="3">
    <source>
        <dbReference type="Proteomes" id="UP000606499"/>
    </source>
</evidence>
<dbReference type="InterPro" id="IPR000073">
    <property type="entry name" value="AB_hydrolase_1"/>
</dbReference>
<dbReference type="SUPFAM" id="SSF53474">
    <property type="entry name" value="alpha/beta-Hydrolases"/>
    <property type="match status" value="1"/>
</dbReference>
<dbReference type="EMBL" id="JACOPL010000013">
    <property type="protein sequence ID" value="MBC5726302.1"/>
    <property type="molecule type" value="Genomic_DNA"/>
</dbReference>
<comment type="caution">
    <text evidence="2">The sequence shown here is derived from an EMBL/GenBank/DDBJ whole genome shotgun (WGS) entry which is preliminary data.</text>
</comment>
<dbReference type="Pfam" id="PF12697">
    <property type="entry name" value="Abhydrolase_6"/>
    <property type="match status" value="1"/>
</dbReference>
<proteinExistence type="predicted"/>
<organism evidence="2 3">
    <name type="scientific">Agathobaculum faecis</name>
    <dbReference type="NCBI Taxonomy" id="2763013"/>
    <lineage>
        <taxon>Bacteria</taxon>
        <taxon>Bacillati</taxon>
        <taxon>Bacillota</taxon>
        <taxon>Clostridia</taxon>
        <taxon>Eubacteriales</taxon>
        <taxon>Butyricicoccaceae</taxon>
        <taxon>Agathobaculum</taxon>
    </lineage>
</organism>
<accession>A0A923LXW6</accession>